<dbReference type="GO" id="GO:0008289">
    <property type="term" value="F:lipid binding"/>
    <property type="evidence" value="ECO:0007669"/>
    <property type="project" value="UniProtKB-KW"/>
</dbReference>
<evidence type="ECO:0000256" key="3">
    <source>
        <dbReference type="ARBA" id="ARBA00022692"/>
    </source>
</evidence>
<feature type="compositionally biased region" description="Low complexity" evidence="9">
    <location>
        <begin position="11"/>
        <end position="22"/>
    </location>
</feature>
<feature type="non-terminal residue" evidence="12">
    <location>
        <position position="1"/>
    </location>
</feature>
<feature type="region of interest" description="Disordered" evidence="9">
    <location>
        <begin position="740"/>
        <end position="779"/>
    </location>
</feature>
<evidence type="ECO:0000313" key="13">
    <source>
        <dbReference type="Proteomes" id="UP001177023"/>
    </source>
</evidence>
<keyword evidence="7" id="KW-0446">Lipid-binding</keyword>
<evidence type="ECO:0000256" key="4">
    <source>
        <dbReference type="ARBA" id="ARBA00022824"/>
    </source>
</evidence>
<dbReference type="GO" id="GO:0006869">
    <property type="term" value="P:lipid transport"/>
    <property type="evidence" value="ECO:0007669"/>
    <property type="project" value="UniProtKB-KW"/>
</dbReference>
<feature type="compositionally biased region" description="Basic and acidic residues" evidence="9">
    <location>
        <begin position="1"/>
        <end position="10"/>
    </location>
</feature>
<keyword evidence="6" id="KW-0445">Lipid transport</keyword>
<feature type="domain" description="SMP-LTD" evidence="11">
    <location>
        <begin position="637"/>
        <end position="902"/>
    </location>
</feature>
<evidence type="ECO:0000256" key="7">
    <source>
        <dbReference type="ARBA" id="ARBA00023121"/>
    </source>
</evidence>
<evidence type="ECO:0000256" key="6">
    <source>
        <dbReference type="ARBA" id="ARBA00023055"/>
    </source>
</evidence>
<evidence type="ECO:0000256" key="10">
    <source>
        <dbReference type="SAM" id="Phobius"/>
    </source>
</evidence>
<reference evidence="12" key="1">
    <citation type="submission" date="2023-06" db="EMBL/GenBank/DDBJ databases">
        <authorList>
            <person name="Delattre M."/>
        </authorList>
    </citation>
    <scope>NUCLEOTIDE SEQUENCE</scope>
    <source>
        <strain evidence="12">AF72</strain>
    </source>
</reference>
<evidence type="ECO:0000259" key="11">
    <source>
        <dbReference type="PROSITE" id="PS51847"/>
    </source>
</evidence>
<evidence type="ECO:0000256" key="5">
    <source>
        <dbReference type="ARBA" id="ARBA00022989"/>
    </source>
</evidence>
<accession>A0AA36D5Q9</accession>
<evidence type="ECO:0000256" key="9">
    <source>
        <dbReference type="SAM" id="MobiDB-lite"/>
    </source>
</evidence>
<evidence type="ECO:0000313" key="12">
    <source>
        <dbReference type="EMBL" id="CAJ0581593.1"/>
    </source>
</evidence>
<feature type="compositionally biased region" description="Acidic residues" evidence="9">
    <location>
        <begin position="758"/>
        <end position="770"/>
    </location>
</feature>
<sequence>MVEKGGERQRSNSSSSSRFSLGSTGRLSFNGSMRLNDLLNEDDDRMRTLFYHLDSQAIGRAMERASYTHVVGENIEAASVEITVGADDDSIHKLRDASLDPNMDISDSDSAMVERESLGSTHSNESGSLPKEQSKIGQLFDKAKRSGKRLVEKKKEPTPELIDEASQCQLLDTAQDVAREPTPALEEPPTIVAATPTVGSLARHCRTLPFFQQRMFLLGLLIAFTFVFSGFFTGIMWGVYLSLISFLYLFVSDPHPKRKIDPVVEEFTDAEIAEEAHEAVDTAGLGEAVVYKGWMNELRSRYHPASYHVNNTQSVLVRLENNTLRVSRPAKSVLKHAFHMDPTLTSPTPTITAQTIYDLTDAKVSLRPKRLAARRWWSRKYPVAIRFAHKGSALAEVDMTRSGMSSQHSSQSIVDEYAAYQRGKSRKRAQSETVSVSLHHSAAANATKGDLPMPPSSQSEVLPPTHIEELNYDAESDSTTDDEGSPNPIMRSNSAGDLTDYSTRSKGCNAKNKGRTIYLFFRAAREKERWFHLLREACSKSRTKNPPKPNSSFRLARLGSVPGGLDKLDEDAPNGLEHEFMLYKINHIQFAKQLLGVMGCTPMCSPDPGSTVTVDLGSIKWKPSTPESNSELVSSVHALASRIFFDFCRDKYWTKCIKEKIQAKISTVHLPYFIEKLELSELDLGTNTPSIVGVYSPKMDEWGLWVDFELRYKGCIRLVLQTSVNLMKLQSGQHQAEAQRKVSRWTDSVRVSHHSDPDLPESPESSPDEDFGSKNVESSAKAKTGKKILSIVERAAQSSILQKVAKIHKVAKLIEEVSSTPLILNVTVEVVEGTMTVNLPPPPSDRIWYAFRKPPTLNIKAVPQVGDRSVDMSTVSDWIESKLRLLIEKNLVCPNMDDIILPVMSGNALLHMGYNK</sequence>
<dbReference type="GO" id="GO:0005789">
    <property type="term" value="C:endoplasmic reticulum membrane"/>
    <property type="evidence" value="ECO:0007669"/>
    <property type="project" value="UniProtKB-SubCell"/>
</dbReference>
<dbReference type="PANTHER" id="PTHR13466">
    <property type="entry name" value="TEX2 PROTEIN-RELATED"/>
    <property type="match status" value="1"/>
</dbReference>
<feature type="compositionally biased region" description="Acidic residues" evidence="9">
    <location>
        <begin position="474"/>
        <end position="484"/>
    </location>
</feature>
<evidence type="ECO:0000256" key="2">
    <source>
        <dbReference type="ARBA" id="ARBA00022448"/>
    </source>
</evidence>
<organism evidence="12 13">
    <name type="scientific">Mesorhabditis spiculigera</name>
    <dbReference type="NCBI Taxonomy" id="96644"/>
    <lineage>
        <taxon>Eukaryota</taxon>
        <taxon>Metazoa</taxon>
        <taxon>Ecdysozoa</taxon>
        <taxon>Nematoda</taxon>
        <taxon>Chromadorea</taxon>
        <taxon>Rhabditida</taxon>
        <taxon>Rhabditina</taxon>
        <taxon>Rhabditomorpha</taxon>
        <taxon>Rhabditoidea</taxon>
        <taxon>Rhabditidae</taxon>
        <taxon>Mesorhabditinae</taxon>
        <taxon>Mesorhabditis</taxon>
    </lineage>
</organism>
<evidence type="ECO:0000256" key="1">
    <source>
        <dbReference type="ARBA" id="ARBA00004586"/>
    </source>
</evidence>
<feature type="region of interest" description="Disordered" evidence="9">
    <location>
        <begin position="474"/>
        <end position="506"/>
    </location>
</feature>
<comment type="subcellular location">
    <subcellularLocation>
        <location evidence="1">Endoplasmic reticulum membrane</location>
    </subcellularLocation>
</comment>
<dbReference type="PROSITE" id="PS51847">
    <property type="entry name" value="SMP"/>
    <property type="match status" value="1"/>
</dbReference>
<dbReference type="CDD" id="cd21675">
    <property type="entry name" value="SMP_TEX2"/>
    <property type="match status" value="1"/>
</dbReference>
<dbReference type="EMBL" id="CATQJA010002663">
    <property type="protein sequence ID" value="CAJ0581593.1"/>
    <property type="molecule type" value="Genomic_DNA"/>
</dbReference>
<feature type="transmembrane region" description="Helical" evidence="10">
    <location>
        <begin position="216"/>
        <end position="249"/>
    </location>
</feature>
<dbReference type="InterPro" id="IPR031468">
    <property type="entry name" value="SMP_LBD"/>
</dbReference>
<keyword evidence="13" id="KW-1185">Reference proteome</keyword>
<keyword evidence="4" id="KW-0256">Endoplasmic reticulum</keyword>
<keyword evidence="5 10" id="KW-1133">Transmembrane helix</keyword>
<feature type="compositionally biased region" description="Polar residues" evidence="9">
    <location>
        <begin position="118"/>
        <end position="127"/>
    </location>
</feature>
<proteinExistence type="predicted"/>
<dbReference type="Proteomes" id="UP001177023">
    <property type="component" value="Unassembled WGS sequence"/>
</dbReference>
<name>A0AA36D5Q9_9BILA</name>
<evidence type="ECO:0000256" key="8">
    <source>
        <dbReference type="ARBA" id="ARBA00023136"/>
    </source>
</evidence>
<gene>
    <name evidence="12" type="ORF">MSPICULIGERA_LOCUS19750</name>
</gene>
<keyword evidence="3 10" id="KW-0812">Transmembrane</keyword>
<feature type="region of interest" description="Disordered" evidence="9">
    <location>
        <begin position="100"/>
        <end position="133"/>
    </location>
</feature>
<dbReference type="AlphaFoldDB" id="A0AA36D5Q9"/>
<protein>
    <recommendedName>
        <fullName evidence="11">SMP-LTD domain-containing protein</fullName>
    </recommendedName>
</protein>
<comment type="caution">
    <text evidence="12">The sequence shown here is derived from an EMBL/GenBank/DDBJ whole genome shotgun (WGS) entry which is preliminary data.</text>
</comment>
<feature type="region of interest" description="Disordered" evidence="9">
    <location>
        <begin position="1"/>
        <end position="22"/>
    </location>
</feature>
<feature type="compositionally biased region" description="Polar residues" evidence="9">
    <location>
        <begin position="490"/>
        <end position="506"/>
    </location>
</feature>
<dbReference type="PANTHER" id="PTHR13466:SF0">
    <property type="entry name" value="SMP-LTD DOMAIN-CONTAINING PROTEIN"/>
    <property type="match status" value="1"/>
</dbReference>
<keyword evidence="2" id="KW-0813">Transport</keyword>
<keyword evidence="8 10" id="KW-0472">Membrane</keyword>